<dbReference type="Gene3D" id="2.130.10.10">
    <property type="entry name" value="YVTN repeat-like/Quinoprotein amine dehydrogenase"/>
    <property type="match status" value="2"/>
</dbReference>
<dbReference type="PROSITE" id="PS50181">
    <property type="entry name" value="FBOX"/>
    <property type="match status" value="1"/>
</dbReference>
<accession>A0A8J1UCM9</accession>
<evidence type="ECO:0000313" key="3">
    <source>
        <dbReference type="Proteomes" id="UP000749559"/>
    </source>
</evidence>
<proteinExistence type="predicted"/>
<dbReference type="Gene3D" id="1.20.1280.50">
    <property type="match status" value="1"/>
</dbReference>
<evidence type="ECO:0000256" key="1">
    <source>
        <dbReference type="SAM" id="MobiDB-lite"/>
    </source>
</evidence>
<dbReference type="PROSITE" id="PS50082">
    <property type="entry name" value="WD_REPEATS_2"/>
    <property type="match status" value="2"/>
</dbReference>
<reference evidence="2" key="1">
    <citation type="submission" date="2022-03" db="EMBL/GenBank/DDBJ databases">
        <authorList>
            <person name="Martin C."/>
        </authorList>
    </citation>
    <scope>NUCLEOTIDE SEQUENCE</scope>
</reference>
<dbReference type="SUPFAM" id="SSF81383">
    <property type="entry name" value="F-box domain"/>
    <property type="match status" value="1"/>
</dbReference>
<dbReference type="InterPro" id="IPR042508">
    <property type="entry name" value="FBXW5"/>
</dbReference>
<dbReference type="AlphaFoldDB" id="A0A8J1UCM9"/>
<evidence type="ECO:0000313" key="2">
    <source>
        <dbReference type="EMBL" id="CAH1785488.1"/>
    </source>
</evidence>
<name>A0A8J1UCM9_OWEFU</name>
<dbReference type="PANTHER" id="PTHR20995:SF17">
    <property type="entry name" value="F-BOX_WD REPEAT-CONTAINING PROTEIN 5"/>
    <property type="match status" value="1"/>
</dbReference>
<feature type="compositionally biased region" description="Basic and acidic residues" evidence="1">
    <location>
        <begin position="392"/>
        <end position="405"/>
    </location>
</feature>
<dbReference type="Pfam" id="PF12937">
    <property type="entry name" value="F-box-like"/>
    <property type="match status" value="1"/>
</dbReference>
<feature type="compositionally biased region" description="Low complexity" evidence="1">
    <location>
        <begin position="432"/>
        <end position="441"/>
    </location>
</feature>
<dbReference type="EMBL" id="CAIIXF020000006">
    <property type="protein sequence ID" value="CAH1785488.1"/>
    <property type="molecule type" value="Genomic_DNA"/>
</dbReference>
<dbReference type="InterPro" id="IPR015943">
    <property type="entry name" value="WD40/YVTN_repeat-like_dom_sf"/>
</dbReference>
<protein>
    <submittedName>
        <fullName evidence="2">Uncharacterized protein</fullName>
    </submittedName>
</protein>
<dbReference type="InterPro" id="IPR001680">
    <property type="entry name" value="WD40_rpt"/>
</dbReference>
<dbReference type="InterPro" id="IPR011047">
    <property type="entry name" value="Quinoprotein_ADH-like_sf"/>
</dbReference>
<dbReference type="InterPro" id="IPR001810">
    <property type="entry name" value="F-box_dom"/>
</dbReference>
<feature type="compositionally biased region" description="Polar residues" evidence="1">
    <location>
        <begin position="468"/>
        <end position="486"/>
    </location>
</feature>
<dbReference type="Proteomes" id="UP000749559">
    <property type="component" value="Unassembled WGS sequence"/>
</dbReference>
<gene>
    <name evidence="2" type="ORF">OFUS_LOCUS11536</name>
</gene>
<dbReference type="SMART" id="SM00256">
    <property type="entry name" value="FBOX"/>
    <property type="match status" value="1"/>
</dbReference>
<dbReference type="SMART" id="SM00320">
    <property type="entry name" value="WD40"/>
    <property type="match status" value="3"/>
</dbReference>
<dbReference type="InterPro" id="IPR036047">
    <property type="entry name" value="F-box-like_dom_sf"/>
</dbReference>
<dbReference type="PROSITE" id="PS50294">
    <property type="entry name" value="WD_REPEATS_REGION"/>
    <property type="match status" value="2"/>
</dbReference>
<feature type="region of interest" description="Disordered" evidence="1">
    <location>
        <begin position="374"/>
        <end position="486"/>
    </location>
</feature>
<dbReference type="GO" id="GO:0016567">
    <property type="term" value="P:protein ubiquitination"/>
    <property type="evidence" value="ECO:0007669"/>
    <property type="project" value="InterPro"/>
</dbReference>
<keyword evidence="3" id="KW-1185">Reference proteome</keyword>
<organism evidence="2 3">
    <name type="scientific">Owenia fusiformis</name>
    <name type="common">Polychaete worm</name>
    <dbReference type="NCBI Taxonomy" id="6347"/>
    <lineage>
        <taxon>Eukaryota</taxon>
        <taxon>Metazoa</taxon>
        <taxon>Spiralia</taxon>
        <taxon>Lophotrochozoa</taxon>
        <taxon>Annelida</taxon>
        <taxon>Polychaeta</taxon>
        <taxon>Sedentaria</taxon>
        <taxon>Canalipalpata</taxon>
        <taxon>Sabellida</taxon>
        <taxon>Oweniida</taxon>
        <taxon>Oweniidae</taxon>
        <taxon>Owenia</taxon>
    </lineage>
</organism>
<dbReference type="Pfam" id="PF00400">
    <property type="entry name" value="WD40"/>
    <property type="match status" value="2"/>
</dbReference>
<sequence length="811" mass="92154">MGVTEAQAALGPDWEGFPDSLILHIFHFLDAHTLLRAAQTCKTWNRVAIDELLWKDLFYCKWKIERGIKMAPHKNEWRKEYKRLHYHSPKVESEVLDSHKDQVLHVSFSHNGKMFATCSKDGFIKVWNATYPTRIKYSEDLRGLTWKYTQFSQFNESDTLLLVSGVHFGSNSTSGEIAVFSLTDSFTLQSRVSNKPYDIFGTWFNDNHLLSGNLHWQGHLSSATVLWLNKAYQETESEVESVVMQLLKFYNVNASSIRTIMVANCYEPQFDNDVPQATVEQVKPDIDEVQDEEDKYAAIVSSPSGVQKMQIFDDHQGMHFLEVDADDRHLVNIHGTIEYNTEYRSAETKMEQNYNEHKTEVKNAKLRKAARQDYLLRNEHKRPRQESGTSDVDMKQARSDSKEDEPVLFSLNPDDNGGEIQKSSVPMDTNVSKCSTQSSSSDTRNLSMPNEPNESQLNSFTLPKHSYDQSQQMRSTEVSRTSTAKSDANADNMTVIPVAAGDMAECSKSCSEPCSRIQADSASCNVAFSSDTATQIISSCSSSDSCLSDSSNCYLNPAKSLKLLKSQDKYLIFTTGVKTCTPHQIGVKRMSPDKLDLKLDRKQKNILPDVEGNQQGLGAGPDHYDDIDHLIDLHGHIIGMSLSPDHRYLYVNSRTWPKGYEIEDPLYPPPIAQEIDIHVIDLLTMKEVGTMFRAHKAYTPNDECFFIFLDVCDEYVASGAEDKHGYIWDRHYGICLAKFPHDNVVNSVAFNPKDPETLVTVSDDFTVKIWRSLNREKELKKSCKTQQTEHVIPASRAHRRLRGMHAWEKDT</sequence>
<dbReference type="OrthoDB" id="192402at2759"/>
<dbReference type="GO" id="GO:0019005">
    <property type="term" value="C:SCF ubiquitin ligase complex"/>
    <property type="evidence" value="ECO:0007669"/>
    <property type="project" value="InterPro"/>
</dbReference>
<dbReference type="PANTHER" id="PTHR20995">
    <property type="entry name" value="F-BOX/WD REPEAT-CONTAINING PROTEIN 5"/>
    <property type="match status" value="1"/>
</dbReference>
<feature type="compositionally biased region" description="Polar residues" evidence="1">
    <location>
        <begin position="442"/>
        <end position="461"/>
    </location>
</feature>
<dbReference type="SUPFAM" id="SSF50998">
    <property type="entry name" value="Quinoprotein alcohol dehydrogenase-like"/>
    <property type="match status" value="1"/>
</dbReference>
<dbReference type="GO" id="GO:0080008">
    <property type="term" value="C:Cul4-RING E3 ubiquitin ligase complex"/>
    <property type="evidence" value="ECO:0007669"/>
    <property type="project" value="InterPro"/>
</dbReference>
<comment type="caution">
    <text evidence="2">The sequence shown here is derived from an EMBL/GenBank/DDBJ whole genome shotgun (WGS) entry which is preliminary data.</text>
</comment>
<feature type="compositionally biased region" description="Polar residues" evidence="1">
    <location>
        <begin position="421"/>
        <end position="431"/>
    </location>
</feature>